<dbReference type="AlphaFoldDB" id="A0A6M8SU53"/>
<reference evidence="6 7" key="1">
    <citation type="submission" date="2020-05" db="EMBL/GenBank/DDBJ databases">
        <title>Complete genome sequence of Deefgea sp. D17.</title>
        <authorList>
            <person name="Bae J.-W."/>
            <person name="Han J.E."/>
        </authorList>
    </citation>
    <scope>NUCLEOTIDE SEQUENCE [LARGE SCALE GENOMIC DNA]</scope>
    <source>
        <strain evidence="6 7">D17</strain>
    </source>
</reference>
<evidence type="ECO:0000259" key="5">
    <source>
        <dbReference type="PROSITE" id="PS50968"/>
    </source>
</evidence>
<comment type="function">
    <text evidence="3">The glycine cleavage system catalyzes the degradation of glycine. The H protein shuttles the methylamine group of glycine from the P protein to the T protein.</text>
</comment>
<dbReference type="InterPro" id="IPR011053">
    <property type="entry name" value="Single_hybrid_motif"/>
</dbReference>
<dbReference type="CDD" id="cd06848">
    <property type="entry name" value="GCS_H"/>
    <property type="match status" value="1"/>
</dbReference>
<dbReference type="PANTHER" id="PTHR11715:SF3">
    <property type="entry name" value="GLYCINE CLEAVAGE SYSTEM H PROTEIN-RELATED"/>
    <property type="match status" value="1"/>
</dbReference>
<dbReference type="KEGG" id="dee:HQN60_13010"/>
<evidence type="ECO:0000256" key="2">
    <source>
        <dbReference type="ARBA" id="ARBA00022823"/>
    </source>
</evidence>
<dbReference type="InterPro" id="IPR017453">
    <property type="entry name" value="GCV_H_sub"/>
</dbReference>
<dbReference type="GO" id="GO:0005960">
    <property type="term" value="C:glycine cleavage complex"/>
    <property type="evidence" value="ECO:0007669"/>
    <property type="project" value="InterPro"/>
</dbReference>
<dbReference type="GO" id="GO:0019464">
    <property type="term" value="P:glycine decarboxylation via glycine cleavage system"/>
    <property type="evidence" value="ECO:0007669"/>
    <property type="project" value="UniProtKB-UniRule"/>
</dbReference>
<evidence type="ECO:0000256" key="3">
    <source>
        <dbReference type="HAMAP-Rule" id="MF_00272"/>
    </source>
</evidence>
<dbReference type="Pfam" id="PF01597">
    <property type="entry name" value="GCV_H"/>
    <property type="match status" value="1"/>
</dbReference>
<name>A0A6M8SU53_9NEIS</name>
<dbReference type="PROSITE" id="PS00189">
    <property type="entry name" value="LIPOYL"/>
    <property type="match status" value="1"/>
</dbReference>
<dbReference type="InterPro" id="IPR033753">
    <property type="entry name" value="GCV_H/Fam206"/>
</dbReference>
<evidence type="ECO:0000256" key="4">
    <source>
        <dbReference type="PIRSR" id="PIRSR617453-50"/>
    </source>
</evidence>
<comment type="cofactor">
    <cofactor evidence="3">
        <name>(R)-lipoate</name>
        <dbReference type="ChEBI" id="CHEBI:83088"/>
    </cofactor>
    <text evidence="3">Binds 1 lipoyl cofactor covalently.</text>
</comment>
<feature type="domain" description="Lipoyl-binding" evidence="5">
    <location>
        <begin position="25"/>
        <end position="107"/>
    </location>
</feature>
<evidence type="ECO:0000313" key="7">
    <source>
        <dbReference type="Proteomes" id="UP000504844"/>
    </source>
</evidence>
<dbReference type="Gene3D" id="2.40.50.100">
    <property type="match status" value="1"/>
</dbReference>
<dbReference type="HAMAP" id="MF_00272">
    <property type="entry name" value="GcvH"/>
    <property type="match status" value="1"/>
</dbReference>
<keyword evidence="2 3" id="KW-0450">Lipoyl</keyword>
<keyword evidence="7" id="KW-1185">Reference proteome</keyword>
<dbReference type="InterPro" id="IPR003016">
    <property type="entry name" value="2-oxoA_DH_lipoyl-BS"/>
</dbReference>
<dbReference type="GO" id="GO:0005829">
    <property type="term" value="C:cytosol"/>
    <property type="evidence" value="ECO:0007669"/>
    <property type="project" value="TreeGrafter"/>
</dbReference>
<dbReference type="InterPro" id="IPR002930">
    <property type="entry name" value="GCV_H"/>
</dbReference>
<dbReference type="EMBL" id="CP054143">
    <property type="protein sequence ID" value="QKJ68211.1"/>
    <property type="molecule type" value="Genomic_DNA"/>
</dbReference>
<dbReference type="GO" id="GO:0009249">
    <property type="term" value="P:protein lipoylation"/>
    <property type="evidence" value="ECO:0007669"/>
    <property type="project" value="TreeGrafter"/>
</dbReference>
<evidence type="ECO:0000256" key="1">
    <source>
        <dbReference type="ARBA" id="ARBA00009249"/>
    </source>
</evidence>
<comment type="subunit">
    <text evidence="3">The glycine cleavage system is composed of four proteins: P, T, L and H.</text>
</comment>
<dbReference type="PANTHER" id="PTHR11715">
    <property type="entry name" value="GLYCINE CLEAVAGE SYSTEM H PROTEIN"/>
    <property type="match status" value="1"/>
</dbReference>
<dbReference type="NCBIfam" id="TIGR00527">
    <property type="entry name" value="gcvH"/>
    <property type="match status" value="1"/>
</dbReference>
<sequence>MMSHIPAELKYVNSHEWLRLEADGTVTIGITDHAQELLGDIVFVELPQVGDELAADATAGVVESVKAASDVYAPIAGEVVAVNDALVDAPELANTEPYGAAWFFRVKPADASVLDGLMTAEQYAKEIGL</sequence>
<dbReference type="PROSITE" id="PS50968">
    <property type="entry name" value="BIOTINYL_LIPOYL"/>
    <property type="match status" value="1"/>
</dbReference>
<protein>
    <recommendedName>
        <fullName evidence="3">Glycine cleavage system H protein</fullName>
    </recommendedName>
</protein>
<feature type="modified residue" description="N6-lipoyllysine" evidence="3 4">
    <location>
        <position position="66"/>
    </location>
</feature>
<comment type="similarity">
    <text evidence="1 3">Belongs to the GcvH family.</text>
</comment>
<dbReference type="NCBIfam" id="NF002270">
    <property type="entry name" value="PRK01202.1"/>
    <property type="match status" value="1"/>
</dbReference>
<dbReference type="Proteomes" id="UP000504844">
    <property type="component" value="Chromosome"/>
</dbReference>
<gene>
    <name evidence="3 6" type="primary">gcvH</name>
    <name evidence="6" type="ORF">HQN60_13010</name>
</gene>
<accession>A0A6M8SU53</accession>
<proteinExistence type="inferred from homology"/>
<evidence type="ECO:0000313" key="6">
    <source>
        <dbReference type="EMBL" id="QKJ68211.1"/>
    </source>
</evidence>
<organism evidence="6 7">
    <name type="scientific">Deefgea piscis</name>
    <dbReference type="NCBI Taxonomy" id="2739061"/>
    <lineage>
        <taxon>Bacteria</taxon>
        <taxon>Pseudomonadati</taxon>
        <taxon>Pseudomonadota</taxon>
        <taxon>Betaproteobacteria</taxon>
        <taxon>Neisseriales</taxon>
        <taxon>Chitinibacteraceae</taxon>
        <taxon>Deefgea</taxon>
    </lineage>
</organism>
<dbReference type="InterPro" id="IPR000089">
    <property type="entry name" value="Biotin_lipoyl"/>
</dbReference>
<dbReference type="SUPFAM" id="SSF51230">
    <property type="entry name" value="Single hybrid motif"/>
    <property type="match status" value="1"/>
</dbReference>